<gene>
    <name evidence="3" type="ORF">ENW96_05500</name>
</gene>
<evidence type="ECO:0000313" key="3">
    <source>
        <dbReference type="EMBL" id="HGF33830.1"/>
    </source>
</evidence>
<feature type="domain" description="UspA" evidence="2">
    <location>
        <begin position="13"/>
        <end position="147"/>
    </location>
</feature>
<dbReference type="CDD" id="cd00293">
    <property type="entry name" value="USP-like"/>
    <property type="match status" value="2"/>
</dbReference>
<evidence type="ECO:0000259" key="2">
    <source>
        <dbReference type="Pfam" id="PF00582"/>
    </source>
</evidence>
<protein>
    <submittedName>
        <fullName evidence="3">Universal stress protein</fullName>
    </submittedName>
</protein>
<organism evidence="3">
    <name type="scientific">Desulfobacca acetoxidans</name>
    <dbReference type="NCBI Taxonomy" id="60893"/>
    <lineage>
        <taxon>Bacteria</taxon>
        <taxon>Pseudomonadati</taxon>
        <taxon>Thermodesulfobacteriota</taxon>
        <taxon>Desulfobaccia</taxon>
        <taxon>Desulfobaccales</taxon>
        <taxon>Desulfobaccaceae</taxon>
        <taxon>Desulfobacca</taxon>
    </lineage>
</organism>
<dbReference type="InterPro" id="IPR006016">
    <property type="entry name" value="UspA"/>
</dbReference>
<dbReference type="SUPFAM" id="SSF52402">
    <property type="entry name" value="Adenine nucleotide alpha hydrolases-like"/>
    <property type="match status" value="2"/>
</dbReference>
<proteinExistence type="inferred from homology"/>
<name>A0A7C3Z850_9BACT</name>
<dbReference type="Gene3D" id="3.40.50.620">
    <property type="entry name" value="HUPs"/>
    <property type="match status" value="2"/>
</dbReference>
<dbReference type="EMBL" id="DTMF01000144">
    <property type="protein sequence ID" value="HGF33830.1"/>
    <property type="molecule type" value="Genomic_DNA"/>
</dbReference>
<dbReference type="InterPro" id="IPR006015">
    <property type="entry name" value="Universal_stress_UspA"/>
</dbReference>
<dbReference type="PANTHER" id="PTHR46268">
    <property type="entry name" value="STRESS RESPONSE PROTEIN NHAX"/>
    <property type="match status" value="1"/>
</dbReference>
<dbReference type="InterPro" id="IPR014729">
    <property type="entry name" value="Rossmann-like_a/b/a_fold"/>
</dbReference>
<dbReference type="PANTHER" id="PTHR46268:SF6">
    <property type="entry name" value="UNIVERSAL STRESS PROTEIN UP12"/>
    <property type="match status" value="1"/>
</dbReference>
<reference evidence="3" key="1">
    <citation type="journal article" date="2020" name="mSystems">
        <title>Genome- and Community-Level Interaction Insights into Carbon Utilization and Element Cycling Functions of Hydrothermarchaeota in Hydrothermal Sediment.</title>
        <authorList>
            <person name="Zhou Z."/>
            <person name="Liu Y."/>
            <person name="Xu W."/>
            <person name="Pan J."/>
            <person name="Luo Z.H."/>
            <person name="Li M."/>
        </authorList>
    </citation>
    <scope>NUCLEOTIDE SEQUENCE [LARGE SCALE GENOMIC DNA]</scope>
    <source>
        <strain evidence="3">SpSt-897</strain>
    </source>
</reference>
<sequence>MKPTLFSSTRPCRLLVCTDGSPASKGASEAAFALARRWPCRIWVLQVLEYNPGFACQALDSIAQWEREARENLQAILSRVAESALSAEIVLRQGEAAPRAILAEAEQRQPDLIVMGRRGRGEVAGMLMGSVTARVIGLSPVNVLVVPRNAPLTFQRLLVAVDGSPCSEAAWQEALSLSKAWASYLAAVSVAPKEADIPETKRILEKLQDDADREGDPLDTLMLRGAPGEAVIRAAQTRGADLFILGSRGRTGLSRLFMGSVAEWVIGRARCPVLIVKRRYVSLRPEDGKL</sequence>
<dbReference type="AlphaFoldDB" id="A0A7C3Z850"/>
<evidence type="ECO:0000256" key="1">
    <source>
        <dbReference type="ARBA" id="ARBA00008791"/>
    </source>
</evidence>
<comment type="caution">
    <text evidence="3">The sequence shown here is derived from an EMBL/GenBank/DDBJ whole genome shotgun (WGS) entry which is preliminary data.</text>
</comment>
<dbReference type="PRINTS" id="PR01438">
    <property type="entry name" value="UNVRSLSTRESS"/>
</dbReference>
<accession>A0A7C3Z850</accession>
<feature type="domain" description="UspA" evidence="2">
    <location>
        <begin position="154"/>
        <end position="277"/>
    </location>
</feature>
<dbReference type="Pfam" id="PF00582">
    <property type="entry name" value="Usp"/>
    <property type="match status" value="2"/>
</dbReference>
<comment type="similarity">
    <text evidence="1">Belongs to the universal stress protein A family.</text>
</comment>